<protein>
    <submittedName>
        <fullName evidence="2">Uncharacterized protein</fullName>
    </submittedName>
</protein>
<accession>A0A8J2K4E1</accession>
<sequence length="158" mass="17377">MYIVNAPFSLHINLICIILYSSSVLLFSKLDINVPQRPTSHNPLQLSVLSPLPSVEPLKTRALKTNVGHSYLSSSLNVDETGEKLRTRLPLEGSASVDLTTTERMYIHTGGKCNSMVWKNAQLPILALTTALLGEESGDAQVQGLNCQEKVWELKSCQ</sequence>
<dbReference type="EMBL" id="CAJVCH010222873">
    <property type="protein sequence ID" value="CAG7731997.1"/>
    <property type="molecule type" value="Genomic_DNA"/>
</dbReference>
<keyword evidence="1" id="KW-0812">Transmembrane</keyword>
<keyword evidence="3" id="KW-1185">Reference proteome</keyword>
<feature type="transmembrane region" description="Helical" evidence="1">
    <location>
        <begin position="6"/>
        <end position="27"/>
    </location>
</feature>
<evidence type="ECO:0000313" key="3">
    <source>
        <dbReference type="Proteomes" id="UP000708208"/>
    </source>
</evidence>
<keyword evidence="1" id="KW-1133">Transmembrane helix</keyword>
<evidence type="ECO:0000313" key="2">
    <source>
        <dbReference type="EMBL" id="CAG7731997.1"/>
    </source>
</evidence>
<reference evidence="2" key="1">
    <citation type="submission" date="2021-06" db="EMBL/GenBank/DDBJ databases">
        <authorList>
            <person name="Hodson N. C."/>
            <person name="Mongue J. A."/>
            <person name="Jaron S. K."/>
        </authorList>
    </citation>
    <scope>NUCLEOTIDE SEQUENCE</scope>
</reference>
<organism evidence="2 3">
    <name type="scientific">Allacma fusca</name>
    <dbReference type="NCBI Taxonomy" id="39272"/>
    <lineage>
        <taxon>Eukaryota</taxon>
        <taxon>Metazoa</taxon>
        <taxon>Ecdysozoa</taxon>
        <taxon>Arthropoda</taxon>
        <taxon>Hexapoda</taxon>
        <taxon>Collembola</taxon>
        <taxon>Symphypleona</taxon>
        <taxon>Sminthuridae</taxon>
        <taxon>Allacma</taxon>
    </lineage>
</organism>
<feature type="non-terminal residue" evidence="2">
    <location>
        <position position="1"/>
    </location>
</feature>
<keyword evidence="1" id="KW-0472">Membrane</keyword>
<proteinExistence type="predicted"/>
<evidence type="ECO:0000256" key="1">
    <source>
        <dbReference type="SAM" id="Phobius"/>
    </source>
</evidence>
<comment type="caution">
    <text evidence="2">The sequence shown here is derived from an EMBL/GenBank/DDBJ whole genome shotgun (WGS) entry which is preliminary data.</text>
</comment>
<name>A0A8J2K4E1_9HEXA</name>
<gene>
    <name evidence="2" type="ORF">AFUS01_LOCUS20543</name>
</gene>
<dbReference type="AlphaFoldDB" id="A0A8J2K4E1"/>
<dbReference type="Proteomes" id="UP000708208">
    <property type="component" value="Unassembled WGS sequence"/>
</dbReference>